<dbReference type="InterPro" id="IPR012963">
    <property type="entry name" value="HAAS_TM"/>
</dbReference>
<dbReference type="SUPFAM" id="SSF158560">
    <property type="entry name" value="BH3980-like"/>
    <property type="match status" value="1"/>
</dbReference>
<dbReference type="EMBL" id="JBHTBY010000001">
    <property type="protein sequence ID" value="MFC7319709.1"/>
    <property type="molecule type" value="Genomic_DNA"/>
</dbReference>
<reference evidence="4" key="1">
    <citation type="journal article" date="2019" name="Int. J. Syst. Evol. Microbiol.">
        <title>The Global Catalogue of Microorganisms (GCM) 10K type strain sequencing project: providing services to taxonomists for standard genome sequencing and annotation.</title>
        <authorList>
            <consortium name="The Broad Institute Genomics Platform"/>
            <consortium name="The Broad Institute Genome Sequencing Center for Infectious Disease"/>
            <person name="Wu L."/>
            <person name="Ma J."/>
        </authorList>
    </citation>
    <scope>NUCLEOTIDE SEQUENCE [LARGE SCALE GENOMIC DNA]</scope>
    <source>
        <strain evidence="4">CCUG 73951</strain>
    </source>
</reference>
<feature type="domain" description="HAAS transmembrane region" evidence="2">
    <location>
        <begin position="89"/>
        <end position="200"/>
    </location>
</feature>
<organism evidence="3 4">
    <name type="scientific">Halobacillus campisalis</name>
    <dbReference type="NCBI Taxonomy" id="435909"/>
    <lineage>
        <taxon>Bacteria</taxon>
        <taxon>Bacillati</taxon>
        <taxon>Bacillota</taxon>
        <taxon>Bacilli</taxon>
        <taxon>Bacillales</taxon>
        <taxon>Bacillaceae</taxon>
        <taxon>Halobacillus</taxon>
    </lineage>
</organism>
<feature type="transmembrane region" description="Helical" evidence="1">
    <location>
        <begin position="172"/>
        <end position="192"/>
    </location>
</feature>
<sequence length="252" mass="27891">MILSKESQDFLENLRLYLVSSGKNESESEEIISELEDHLYEAEKSGKNVEDIVGRSPKDYMEQVASEMTFDRKGIMKYGGIIIVLAFSYLLLGDAVRGGIELSLLEALGYPLIFISFTLLTAGLFRHLASSKKNKTKEWTLIGIVGMTPILLFLGLIYLNKVIVTPSVTFSFAANVIAVIATITVFVITALWIKSLVTIMIPALLYLPEVLLGFTNYGEETQLLASTIIMFGGLFIYLLLMGRKDVNKTGAL</sequence>
<comment type="caution">
    <text evidence="3">The sequence shown here is derived from an EMBL/GenBank/DDBJ whole genome shotgun (WGS) entry which is preliminary data.</text>
</comment>
<feature type="transmembrane region" description="Helical" evidence="1">
    <location>
        <begin position="108"/>
        <end position="129"/>
    </location>
</feature>
<keyword evidence="1" id="KW-1133">Transmembrane helix</keyword>
<keyword evidence="1" id="KW-0472">Membrane</keyword>
<evidence type="ECO:0000313" key="3">
    <source>
        <dbReference type="EMBL" id="MFC7319709.1"/>
    </source>
</evidence>
<dbReference type="Proteomes" id="UP001596494">
    <property type="component" value="Unassembled WGS sequence"/>
</dbReference>
<feature type="transmembrane region" description="Helical" evidence="1">
    <location>
        <begin position="199"/>
        <end position="217"/>
    </location>
</feature>
<feature type="transmembrane region" description="Helical" evidence="1">
    <location>
        <begin position="141"/>
        <end position="160"/>
    </location>
</feature>
<accession>A0ABW2K0L3</accession>
<name>A0ABW2K0L3_9BACI</name>
<protein>
    <submittedName>
        <fullName evidence="3">HAAS domain-containing protein</fullName>
    </submittedName>
</protein>
<gene>
    <name evidence="3" type="ORF">ACFQMN_02260</name>
</gene>
<feature type="transmembrane region" description="Helical" evidence="1">
    <location>
        <begin position="223"/>
        <end position="240"/>
    </location>
</feature>
<dbReference type="Gene3D" id="1.10.1900.10">
    <property type="entry name" value="c-terminal domain of poly(a) binding protein"/>
    <property type="match status" value="1"/>
</dbReference>
<feature type="transmembrane region" description="Helical" evidence="1">
    <location>
        <begin position="78"/>
        <end position="96"/>
    </location>
</feature>
<evidence type="ECO:0000256" key="1">
    <source>
        <dbReference type="SAM" id="Phobius"/>
    </source>
</evidence>
<proteinExistence type="predicted"/>
<evidence type="ECO:0000313" key="4">
    <source>
        <dbReference type="Proteomes" id="UP001596494"/>
    </source>
</evidence>
<dbReference type="Pfam" id="PF08006">
    <property type="entry name" value="HAAS_TM"/>
    <property type="match status" value="1"/>
</dbReference>
<keyword evidence="4" id="KW-1185">Reference proteome</keyword>
<dbReference type="PANTHER" id="PTHR41307">
    <property type="entry name" value="MEMBRANE PROTEIN-RELATED"/>
    <property type="match status" value="1"/>
</dbReference>
<keyword evidence="1" id="KW-0812">Transmembrane</keyword>
<dbReference type="PANTHER" id="PTHR41307:SF1">
    <property type="entry name" value="MEMBRANE PROTEIN"/>
    <property type="match status" value="1"/>
</dbReference>
<evidence type="ECO:0000259" key="2">
    <source>
        <dbReference type="Pfam" id="PF08006"/>
    </source>
</evidence>
<dbReference type="RefSeq" id="WP_289215491.1">
    <property type="nucleotide sequence ID" value="NZ_JAPVRC010000003.1"/>
</dbReference>